<keyword evidence="3" id="KW-0411">Iron-sulfur</keyword>
<dbReference type="SUPFAM" id="SSF53706">
    <property type="entry name" value="Formate dehydrogenase/DMSO reductase, domains 1-3"/>
    <property type="match status" value="1"/>
</dbReference>
<dbReference type="GO" id="GO:0016491">
    <property type="term" value="F:oxidoreductase activity"/>
    <property type="evidence" value="ECO:0007669"/>
    <property type="project" value="InterPro"/>
</dbReference>
<dbReference type="Pfam" id="PF00384">
    <property type="entry name" value="Molybdopterin"/>
    <property type="match status" value="1"/>
</dbReference>
<evidence type="ECO:0000256" key="2">
    <source>
        <dbReference type="ARBA" id="ARBA00023004"/>
    </source>
</evidence>
<dbReference type="InterPro" id="IPR006656">
    <property type="entry name" value="Mopterin_OxRdtase"/>
</dbReference>
<evidence type="ECO:0000256" key="3">
    <source>
        <dbReference type="ARBA" id="ARBA00023014"/>
    </source>
</evidence>
<evidence type="ECO:0000313" key="5">
    <source>
        <dbReference type="EMBL" id="RJP74598.1"/>
    </source>
</evidence>
<dbReference type="InterPro" id="IPR050612">
    <property type="entry name" value="Prok_Mopterin_Oxidored"/>
</dbReference>
<comment type="caution">
    <text evidence="5">The sequence shown here is derived from an EMBL/GenBank/DDBJ whole genome shotgun (WGS) entry which is preliminary data.</text>
</comment>
<dbReference type="InterPro" id="IPR009010">
    <property type="entry name" value="Asp_de-COase-like_dom_sf"/>
</dbReference>
<dbReference type="Gene3D" id="2.40.40.20">
    <property type="match status" value="1"/>
</dbReference>
<dbReference type="Gene3D" id="3.40.50.740">
    <property type="match status" value="1"/>
</dbReference>
<evidence type="ECO:0000259" key="4">
    <source>
        <dbReference type="Pfam" id="PF00384"/>
    </source>
</evidence>
<dbReference type="GO" id="GO:0051536">
    <property type="term" value="F:iron-sulfur cluster binding"/>
    <property type="evidence" value="ECO:0007669"/>
    <property type="project" value="UniProtKB-KW"/>
</dbReference>
<name>A0A419F842_9BACT</name>
<dbReference type="PROSITE" id="PS51318">
    <property type="entry name" value="TAT"/>
    <property type="match status" value="1"/>
</dbReference>
<dbReference type="AlphaFoldDB" id="A0A419F842"/>
<evidence type="ECO:0000256" key="1">
    <source>
        <dbReference type="ARBA" id="ARBA00022723"/>
    </source>
</evidence>
<evidence type="ECO:0000313" key="6">
    <source>
        <dbReference type="Proteomes" id="UP000285961"/>
    </source>
</evidence>
<keyword evidence="2" id="KW-0408">Iron</keyword>
<feature type="domain" description="Molybdopterin oxidoreductase" evidence="4">
    <location>
        <begin position="275"/>
        <end position="711"/>
    </location>
</feature>
<protein>
    <submittedName>
        <fullName evidence="5">Molybdopterin oxidoreductase</fullName>
    </submittedName>
</protein>
<dbReference type="PANTHER" id="PTHR43742:SF6">
    <property type="entry name" value="OXIDOREDUCTASE YYAE-RELATED"/>
    <property type="match status" value="1"/>
</dbReference>
<accession>A0A419F842</accession>
<dbReference type="InterPro" id="IPR006311">
    <property type="entry name" value="TAT_signal"/>
</dbReference>
<sequence length="1166" mass="131682">MTSSGERSMKNNNSAKEKSAINRREFLRAASALGFAGYLAQYPWLWAEGAQNPLEFYPERDWEKVYRDLLKPDSTYTFLCAPNDTHNCLLRAYVKNGVVVRIGATYGYGKAEDLYGNKASARWDPRCCQKGLALTRRFYGDRRVKGPMVRKGFREWVEGGFPRDPNTGKPPVQFFNRARDSWEQVSWETAADLAARSLINIAQTYAGNEGSKRLKAQGYDDEMIQATKGAGTQCLKFRGGMPLLGMTRVFGMYRFANSLAMLDKHIRGVSEADVLGGRGWDNYSWHTDLPPGHPMVTGQQTVEFDLNSCEHADMVIVWGMNWITTKMPDSHWLTEARVNGTRVVVIACEYSATSNKADQAIVVRPGTTPALALALSNVIIQEKLYDAGFVKRFSDLPLLVRYDTLELLRASDIIKDYKNADLKNMTRVLKSEDKSGPAHKQAEQLIPLQMREEWGDFVVWDTTRNAPVPITRDQVGRYFDEAKLSPALEGKFSATLTDGKTVTVTTVFSAIKNYLADNFSPQDAEGMTWAPRETIVSLARDIAKQPGKTLMAVGMGPNQFFNNDLKDRAVFLLAALTGNVGRISGNVGSYAGNYRVALFNGLGQYVAENPFDIELDPTKPARPKQYWRAESAHYYNHEDHPLRVGDRLYTGKTHMPTPTKSLWFANANSILGNVKWHYNVVHNVLPKIEMIAVNEWWWSTSCEHADIVFAADSWADIKHPDMTASVTNPFLTLFPETPLPRIHDTRGDIEIIAMVGKRIGELIKEERFKDYWKFVDEYRASVYLQRILDHSSTTAGYSFASLHEKAKKGIPVLMMGRTTPRTVGYEQTEESVPWYTKTGRLEFYRGEKEFVEHGENLPVHREPIDSTFYEPNVIVAKPSPFIKPLGPADVGLDPTDQSTETRQVRNVVKSWPDLAQTKHPLMEKGYRYVFHTPKYRHGAHTTPIETDMIAVLFGPFGDIFRRDKRMPFVGEGYVDINPKDAKELGVEDGDYVWVDADPSDRPYRGWKPDDPDYKVSRLLCRTRYYPGTPRGITRMWFNMYAATPGSVKGHETRPDGLAKNPETNYQAMFRYGSHQSATRGWLKPTLMTDSLVRKDLAGQAIGKGFLPDVHCPTGAPREAFVKITKAEPGGIEGQALWRPAALGIRPSYESDAFKRYLAGEYVTKRE</sequence>
<gene>
    <name evidence="5" type="ORF">C4532_01920</name>
</gene>
<reference evidence="5 6" key="1">
    <citation type="journal article" date="2017" name="ISME J.">
        <title>Energy and carbon metabolisms in a deep terrestrial subsurface fluid microbial community.</title>
        <authorList>
            <person name="Momper L."/>
            <person name="Jungbluth S.P."/>
            <person name="Lee M.D."/>
            <person name="Amend J.P."/>
        </authorList>
    </citation>
    <scope>NUCLEOTIDE SEQUENCE [LARGE SCALE GENOMIC DNA]</scope>
    <source>
        <strain evidence="5">SURF_17</strain>
    </source>
</reference>
<keyword evidence="1" id="KW-0479">Metal-binding</keyword>
<proteinExistence type="predicted"/>
<dbReference type="EMBL" id="QZKI01000013">
    <property type="protein sequence ID" value="RJP74598.1"/>
    <property type="molecule type" value="Genomic_DNA"/>
</dbReference>
<dbReference type="GO" id="GO:0046872">
    <property type="term" value="F:metal ion binding"/>
    <property type="evidence" value="ECO:0007669"/>
    <property type="project" value="UniProtKB-KW"/>
</dbReference>
<dbReference type="PANTHER" id="PTHR43742">
    <property type="entry name" value="TRIMETHYLAMINE-N-OXIDE REDUCTASE"/>
    <property type="match status" value="1"/>
</dbReference>
<dbReference type="Gene3D" id="3.40.228.10">
    <property type="entry name" value="Dimethylsulfoxide Reductase, domain 2"/>
    <property type="match status" value="1"/>
</dbReference>
<dbReference type="Proteomes" id="UP000285961">
    <property type="component" value="Unassembled WGS sequence"/>
</dbReference>
<organism evidence="5 6">
    <name type="scientific">Candidatus Abyssobacteria bacterium SURF_17</name>
    <dbReference type="NCBI Taxonomy" id="2093361"/>
    <lineage>
        <taxon>Bacteria</taxon>
        <taxon>Pseudomonadati</taxon>
        <taxon>Candidatus Hydrogenedentota</taxon>
        <taxon>Candidatus Abyssobacteria</taxon>
    </lineage>
</organism>
<dbReference type="Gene3D" id="3.40.50.12440">
    <property type="match status" value="2"/>
</dbReference>
<dbReference type="SUPFAM" id="SSF50692">
    <property type="entry name" value="ADC-like"/>
    <property type="match status" value="1"/>
</dbReference>